<dbReference type="InterPro" id="IPR036179">
    <property type="entry name" value="Ig-like_dom_sf"/>
</dbReference>
<organism evidence="5 6">
    <name type="scientific">Meganyctiphanes norvegica</name>
    <name type="common">Northern krill</name>
    <name type="synonym">Thysanopoda norvegica</name>
    <dbReference type="NCBI Taxonomy" id="48144"/>
    <lineage>
        <taxon>Eukaryota</taxon>
        <taxon>Metazoa</taxon>
        <taxon>Ecdysozoa</taxon>
        <taxon>Arthropoda</taxon>
        <taxon>Crustacea</taxon>
        <taxon>Multicrustacea</taxon>
        <taxon>Malacostraca</taxon>
        <taxon>Eumalacostraca</taxon>
        <taxon>Eucarida</taxon>
        <taxon>Euphausiacea</taxon>
        <taxon>Euphausiidae</taxon>
        <taxon>Meganyctiphanes</taxon>
    </lineage>
</organism>
<feature type="domain" description="Fibronectin type-III" evidence="4">
    <location>
        <begin position="208"/>
        <end position="301"/>
    </location>
</feature>
<dbReference type="CDD" id="cd00063">
    <property type="entry name" value="FN3"/>
    <property type="match status" value="3"/>
</dbReference>
<evidence type="ECO:0000256" key="1">
    <source>
        <dbReference type="ARBA" id="ARBA00022737"/>
    </source>
</evidence>
<feature type="transmembrane region" description="Helical" evidence="2">
    <location>
        <begin position="420"/>
        <end position="440"/>
    </location>
</feature>
<dbReference type="CDD" id="cd00096">
    <property type="entry name" value="Ig"/>
    <property type="match status" value="1"/>
</dbReference>
<dbReference type="SUPFAM" id="SSF48726">
    <property type="entry name" value="Immunoglobulin"/>
    <property type="match status" value="1"/>
</dbReference>
<dbReference type="Proteomes" id="UP001497623">
    <property type="component" value="Unassembled WGS sequence"/>
</dbReference>
<dbReference type="InterPro" id="IPR036116">
    <property type="entry name" value="FN3_sf"/>
</dbReference>
<dbReference type="AlphaFoldDB" id="A0AAV2QTL9"/>
<comment type="caution">
    <text evidence="5">The sequence shown here is derived from an EMBL/GenBank/DDBJ whole genome shotgun (WGS) entry which is preliminary data.</text>
</comment>
<name>A0AAV2QTL9_MEGNR</name>
<dbReference type="InterPro" id="IPR013098">
    <property type="entry name" value="Ig_I-set"/>
</dbReference>
<feature type="domain" description="Fibronectin type-III" evidence="4">
    <location>
        <begin position="94"/>
        <end position="190"/>
    </location>
</feature>
<dbReference type="SMART" id="SM00060">
    <property type="entry name" value="FN3"/>
    <property type="match status" value="3"/>
</dbReference>
<dbReference type="GO" id="GO:0031430">
    <property type="term" value="C:M band"/>
    <property type="evidence" value="ECO:0007669"/>
    <property type="project" value="TreeGrafter"/>
</dbReference>
<protein>
    <recommendedName>
        <fullName evidence="7">Down syndrome cell adhesion molecule-like protein Dscam2</fullName>
    </recommendedName>
</protein>
<dbReference type="PROSITE" id="PS50835">
    <property type="entry name" value="IG_LIKE"/>
    <property type="match status" value="1"/>
</dbReference>
<dbReference type="InterPro" id="IPR007110">
    <property type="entry name" value="Ig-like_dom"/>
</dbReference>
<dbReference type="GO" id="GO:0045214">
    <property type="term" value="P:sarcomere organization"/>
    <property type="evidence" value="ECO:0007669"/>
    <property type="project" value="TreeGrafter"/>
</dbReference>
<evidence type="ECO:0000259" key="4">
    <source>
        <dbReference type="PROSITE" id="PS50853"/>
    </source>
</evidence>
<keyword evidence="6" id="KW-1185">Reference proteome</keyword>
<keyword evidence="2" id="KW-0472">Membrane</keyword>
<evidence type="ECO:0000256" key="2">
    <source>
        <dbReference type="SAM" id="Phobius"/>
    </source>
</evidence>
<dbReference type="InterPro" id="IPR050964">
    <property type="entry name" value="Striated_Muscle_Regulatory"/>
</dbReference>
<evidence type="ECO:0008006" key="7">
    <source>
        <dbReference type="Google" id="ProtNLM"/>
    </source>
</evidence>
<dbReference type="InterPro" id="IPR003961">
    <property type="entry name" value="FN3_dom"/>
</dbReference>
<feature type="domain" description="Fibronectin type-III" evidence="4">
    <location>
        <begin position="306"/>
        <end position="396"/>
    </location>
</feature>
<gene>
    <name evidence="5" type="ORF">MNOR_LOCUS16126</name>
</gene>
<keyword evidence="2" id="KW-1133">Transmembrane helix</keyword>
<dbReference type="EMBL" id="CAXKWB010010428">
    <property type="protein sequence ID" value="CAL4097954.1"/>
    <property type="molecule type" value="Genomic_DNA"/>
</dbReference>
<dbReference type="Pfam" id="PF00041">
    <property type="entry name" value="fn3"/>
    <property type="match status" value="2"/>
</dbReference>
<sequence length="656" mass="73845">MATFPCEPVSESSPPTVTWWYQPTIQDRAQQVIEKQRIMLPLTGALIIKGVEQLDSGIYTCRITADTGIMEQAAILQVVNEAKEESQVTILPAPPSKPKVKLHNETSVHLTWHPNSQITQGKAHSYIVEYWRIGWDKWRVANALFIGESCLISDLTPGVTYTFLVRAVTNKGPSFPSPWSDPISPHCPSQYDASFDEIYNARRRLSRPTISLSSVIPSLPDSVVLTWESVNHHDSYMDGIMIYTIGPHNIIKEYTVLGSLSSTYTLKGLAPYTEYTFFIIPFWKSIEGTPSNSYTIRTSEDVPMISPRNIKTTLRNEGTMLITWSTLSQSEAQGKVMAYKVLITHQTSQIIKTAQNPWLEVHDLELGGLYTVRVAAMTSAGYGPYSSPILVDTVSEDEGSVQDTSENPTSVIYTPPQPDWILYMLVPVVILISLFTLLYVRRLRYKGMHSHTPHSSSLYQEPSMYSGACSVNMYGEQKLWWPVEVNNHSNLTSSKLRNEYAEPKLNNSNETAEPYATTVLLTSLSRPMKSPQWSKCSDDSGVQVNWAAIIPPPPSCPPPVDRDLGDLRVYSEPGLLLYKGSPHYSQYANRERSEQHYEWPCNTKSNSPHEVCTDVFPPKGGPNRFFTFNSLERNGYHKCQTEHRLQQCDVSTNSTQ</sequence>
<dbReference type="SUPFAM" id="SSF49265">
    <property type="entry name" value="Fibronectin type III"/>
    <property type="match status" value="2"/>
</dbReference>
<dbReference type="Gene3D" id="2.60.40.10">
    <property type="entry name" value="Immunoglobulins"/>
    <property type="match status" value="4"/>
</dbReference>
<evidence type="ECO:0000313" key="6">
    <source>
        <dbReference type="Proteomes" id="UP001497623"/>
    </source>
</evidence>
<dbReference type="InterPro" id="IPR013783">
    <property type="entry name" value="Ig-like_fold"/>
</dbReference>
<dbReference type="PANTHER" id="PTHR13817:SF172">
    <property type="entry name" value="IG-LIKE DOMAIN-CONTAINING PROTEIN"/>
    <property type="match status" value="1"/>
</dbReference>
<dbReference type="Pfam" id="PF07679">
    <property type="entry name" value="I-set"/>
    <property type="match status" value="1"/>
</dbReference>
<dbReference type="PANTHER" id="PTHR13817">
    <property type="entry name" value="TITIN"/>
    <property type="match status" value="1"/>
</dbReference>
<feature type="domain" description="Ig-like" evidence="3">
    <location>
        <begin position="1"/>
        <end position="77"/>
    </location>
</feature>
<proteinExistence type="predicted"/>
<dbReference type="PROSITE" id="PS50853">
    <property type="entry name" value="FN3"/>
    <property type="match status" value="3"/>
</dbReference>
<reference evidence="5 6" key="1">
    <citation type="submission" date="2024-05" db="EMBL/GenBank/DDBJ databases">
        <authorList>
            <person name="Wallberg A."/>
        </authorList>
    </citation>
    <scope>NUCLEOTIDE SEQUENCE [LARGE SCALE GENOMIC DNA]</scope>
</reference>
<keyword evidence="1" id="KW-0677">Repeat</keyword>
<accession>A0AAV2QTL9</accession>
<evidence type="ECO:0000259" key="3">
    <source>
        <dbReference type="PROSITE" id="PS50835"/>
    </source>
</evidence>
<keyword evidence="2" id="KW-0812">Transmembrane</keyword>
<evidence type="ECO:0000313" key="5">
    <source>
        <dbReference type="EMBL" id="CAL4097954.1"/>
    </source>
</evidence>